<reference evidence="1" key="1">
    <citation type="submission" date="2018-10" db="EMBL/GenBank/DDBJ databases">
        <authorList>
            <person name="Gruber-Vodicka H."/>
            <person name="Jaeckle O."/>
        </authorList>
    </citation>
    <scope>NUCLEOTIDE SEQUENCE</scope>
</reference>
<organism evidence="1">
    <name type="scientific">invertebrate metagenome</name>
    <dbReference type="NCBI Taxonomy" id="1711999"/>
    <lineage>
        <taxon>unclassified sequences</taxon>
        <taxon>metagenomes</taxon>
        <taxon>organismal metagenomes</taxon>
    </lineage>
</organism>
<dbReference type="EMBL" id="LR026963">
    <property type="protein sequence ID" value="VBB69298.1"/>
    <property type="molecule type" value="Genomic_DNA"/>
</dbReference>
<gene>
    <name evidence="1" type="ORF">RIEGSTA812A_PEG_771</name>
</gene>
<dbReference type="AlphaFoldDB" id="A0A484HAY1"/>
<proteinExistence type="predicted"/>
<evidence type="ECO:0000313" key="1">
    <source>
        <dbReference type="EMBL" id="VBB69298.1"/>
    </source>
</evidence>
<sequence>MPHQLPWMVPKAVLTPAIGCNIENNKINNNIVFSKTLNLEDILSTRDRIILLSLC</sequence>
<accession>A0A484HAY1</accession>
<name>A0A484HAY1_9ZZZZ</name>
<protein>
    <submittedName>
        <fullName evidence="1">Uncharacterized protein</fullName>
    </submittedName>
</protein>